<accession>A0A8J7QF54</accession>
<feature type="chain" id="PRO_5035268830" evidence="1">
    <location>
        <begin position="25"/>
        <end position="706"/>
    </location>
</feature>
<feature type="signal peptide" evidence="1">
    <location>
        <begin position="1"/>
        <end position="24"/>
    </location>
</feature>
<dbReference type="EMBL" id="JAFREP010000051">
    <property type="protein sequence ID" value="MBO1323169.1"/>
    <property type="molecule type" value="Genomic_DNA"/>
</dbReference>
<evidence type="ECO:0000313" key="2">
    <source>
        <dbReference type="EMBL" id="MBO1323169.1"/>
    </source>
</evidence>
<name>A0A8J7QF54_9BACT</name>
<evidence type="ECO:0000313" key="3">
    <source>
        <dbReference type="Proteomes" id="UP000664417"/>
    </source>
</evidence>
<reference evidence="2" key="1">
    <citation type="submission" date="2021-03" db="EMBL/GenBank/DDBJ databases">
        <authorList>
            <person name="Wang G."/>
        </authorList>
    </citation>
    <scope>NUCLEOTIDE SEQUENCE</scope>
    <source>
        <strain evidence="2">KCTC 12899</strain>
    </source>
</reference>
<keyword evidence="3" id="KW-1185">Reference proteome</keyword>
<sequence>MFNRKMLLCCVSLLFFAAQSFLVAQQNPSSGNSALVTWDLSHLNLEGYYKHALLNGGPGVDPPPNSHFTELGLTYETVDPDECTSHLHSYANLFIGSPIDRNGMLFYPDGANRFAMMVVGGAAAEEYENDDCSQPLTGSWIGGGGRFSDFLKDNWNDMGQTGRHHFHKFMSGGGAYSGFCAGSSLMETAALNITNYNEVGLINANDWLFNRTGDQLVPYVGNLTAFQGVRSLGGGTLFENPNPPQGAEVIYYASGNALPESDDVPATPHLPDFQYVPLVWSWDNPNRADWGRMVVSGAHPELGSTSEAFALTAAMYSYALEGSGRIHIKENSLNNGATRSMNQDTGGDPQQTKIGDKQIHHFTLDPIGSGNRYLLVELEGALADQNEEVYDFRLYLNRDRPAFPSDHLYMGGGSLSNKTIYLENLPDLANGTWYVGVELFTTVELETNTWGEQRYVGRTEVLNGIAYDLTATWSNGPIHVCDELVENVTIASSVAQNTNTTISWTTECIDNSDTVKVELLTSGGALIRTLTTSVPANSGTFDWFANQSTGSYRIRVTANHDPNLFALSNSFTVVETPADPFIRVSSKGSLANGTLYIDDCKPGSTCTRVIYLTNTGDDYRMVGATVRDNPGHQSYTFLLSSPDQVIPFVPPFPAQMFMGLDGRRTAKLIVSFPYNYNGLPSIHTLELQGHNAELEYETINLCVNCR</sequence>
<dbReference type="AlphaFoldDB" id="A0A8J7QF54"/>
<proteinExistence type="predicted"/>
<dbReference type="RefSeq" id="WP_207863149.1">
    <property type="nucleotide sequence ID" value="NZ_JAFREP010000051.1"/>
</dbReference>
<evidence type="ECO:0000256" key="1">
    <source>
        <dbReference type="SAM" id="SignalP"/>
    </source>
</evidence>
<protein>
    <submittedName>
        <fullName evidence="2">Uncharacterized protein</fullName>
    </submittedName>
</protein>
<comment type="caution">
    <text evidence="2">The sequence shown here is derived from an EMBL/GenBank/DDBJ whole genome shotgun (WGS) entry which is preliminary data.</text>
</comment>
<dbReference type="Proteomes" id="UP000664417">
    <property type="component" value="Unassembled WGS sequence"/>
</dbReference>
<gene>
    <name evidence="2" type="ORF">J3U88_32190</name>
</gene>
<keyword evidence="1" id="KW-0732">Signal</keyword>
<organism evidence="2 3">
    <name type="scientific">Acanthopleuribacter pedis</name>
    <dbReference type="NCBI Taxonomy" id="442870"/>
    <lineage>
        <taxon>Bacteria</taxon>
        <taxon>Pseudomonadati</taxon>
        <taxon>Acidobacteriota</taxon>
        <taxon>Holophagae</taxon>
        <taxon>Acanthopleuribacterales</taxon>
        <taxon>Acanthopleuribacteraceae</taxon>
        <taxon>Acanthopleuribacter</taxon>
    </lineage>
</organism>